<keyword evidence="6 18" id="KW-0808">Transferase</keyword>
<evidence type="ECO:0000256" key="5">
    <source>
        <dbReference type="ARBA" id="ARBA00022676"/>
    </source>
</evidence>
<feature type="compositionally biased region" description="Low complexity" evidence="14">
    <location>
        <begin position="14"/>
        <end position="41"/>
    </location>
</feature>
<evidence type="ECO:0000256" key="1">
    <source>
        <dbReference type="ARBA" id="ARBA00007090"/>
    </source>
</evidence>
<dbReference type="SUPFAM" id="SSF53955">
    <property type="entry name" value="Lysozyme-like"/>
    <property type="match status" value="1"/>
</dbReference>
<dbReference type="GO" id="GO:0009252">
    <property type="term" value="P:peptidoglycan biosynthetic process"/>
    <property type="evidence" value="ECO:0007669"/>
    <property type="project" value="UniProtKB-KW"/>
</dbReference>
<evidence type="ECO:0000256" key="14">
    <source>
        <dbReference type="SAM" id="MobiDB-lite"/>
    </source>
</evidence>
<feature type="compositionally biased region" description="Basic and acidic residues" evidence="14">
    <location>
        <begin position="49"/>
        <end position="62"/>
    </location>
</feature>
<gene>
    <name evidence="18" type="ORF">AB5J53_24330</name>
</gene>
<keyword evidence="9" id="KW-0573">Peptidoglycan synthesis</keyword>
<dbReference type="InterPro" id="IPR036950">
    <property type="entry name" value="PBP_transglycosylase"/>
</dbReference>
<keyword evidence="15" id="KW-0472">Membrane</keyword>
<evidence type="ECO:0000256" key="9">
    <source>
        <dbReference type="ARBA" id="ARBA00022984"/>
    </source>
</evidence>
<dbReference type="InterPro" id="IPR023346">
    <property type="entry name" value="Lysozyme-like_dom_sf"/>
</dbReference>
<feature type="domain" description="Penicillin-binding protein transpeptidase" evidence="16">
    <location>
        <begin position="473"/>
        <end position="754"/>
    </location>
</feature>
<evidence type="ECO:0000259" key="16">
    <source>
        <dbReference type="Pfam" id="PF00905"/>
    </source>
</evidence>
<feature type="compositionally biased region" description="Low complexity" evidence="14">
    <location>
        <begin position="811"/>
        <end position="847"/>
    </location>
</feature>
<keyword evidence="5 18" id="KW-0328">Glycosyltransferase</keyword>
<evidence type="ECO:0000256" key="8">
    <source>
        <dbReference type="ARBA" id="ARBA00022960"/>
    </source>
</evidence>
<dbReference type="InterPro" id="IPR001264">
    <property type="entry name" value="Glyco_trans_51"/>
</dbReference>
<dbReference type="GO" id="GO:0009002">
    <property type="term" value="F:serine-type D-Ala-D-Ala carboxypeptidase activity"/>
    <property type="evidence" value="ECO:0007669"/>
    <property type="project" value="UniProtKB-EC"/>
</dbReference>
<evidence type="ECO:0000256" key="6">
    <source>
        <dbReference type="ARBA" id="ARBA00022679"/>
    </source>
</evidence>
<feature type="domain" description="Glycosyl transferase family 51" evidence="17">
    <location>
        <begin position="181"/>
        <end position="363"/>
    </location>
</feature>
<dbReference type="PANTHER" id="PTHR32282">
    <property type="entry name" value="BINDING PROTEIN TRANSPEPTIDASE, PUTATIVE-RELATED"/>
    <property type="match status" value="1"/>
</dbReference>
<evidence type="ECO:0000256" key="11">
    <source>
        <dbReference type="ARBA" id="ARBA00023316"/>
    </source>
</evidence>
<dbReference type="GO" id="GO:0008658">
    <property type="term" value="F:penicillin binding"/>
    <property type="evidence" value="ECO:0007669"/>
    <property type="project" value="InterPro"/>
</dbReference>
<reference evidence="18" key="1">
    <citation type="submission" date="2024-07" db="EMBL/GenBank/DDBJ databases">
        <authorList>
            <person name="Yu S.T."/>
        </authorList>
    </citation>
    <scope>NUCLEOTIDE SEQUENCE</scope>
    <source>
        <strain evidence="18">R41</strain>
    </source>
</reference>
<dbReference type="Pfam" id="PF00905">
    <property type="entry name" value="Transpeptidase"/>
    <property type="match status" value="1"/>
</dbReference>
<evidence type="ECO:0000256" key="4">
    <source>
        <dbReference type="ARBA" id="ARBA00022670"/>
    </source>
</evidence>
<dbReference type="EMBL" id="CP163443">
    <property type="protein sequence ID" value="XDQ54562.1"/>
    <property type="molecule type" value="Genomic_DNA"/>
</dbReference>
<dbReference type="PANTHER" id="PTHR32282:SF34">
    <property type="entry name" value="PENICILLIN-BINDING PROTEIN 1A"/>
    <property type="match status" value="1"/>
</dbReference>
<accession>A0AB39RKC9</accession>
<evidence type="ECO:0000256" key="3">
    <source>
        <dbReference type="ARBA" id="ARBA00022645"/>
    </source>
</evidence>
<dbReference type="Gene3D" id="3.40.710.10">
    <property type="entry name" value="DD-peptidase/beta-lactamase superfamily"/>
    <property type="match status" value="1"/>
</dbReference>
<dbReference type="GO" id="GO:0006508">
    <property type="term" value="P:proteolysis"/>
    <property type="evidence" value="ECO:0007669"/>
    <property type="project" value="UniProtKB-KW"/>
</dbReference>
<feature type="compositionally biased region" description="Gly residues" evidence="14">
    <location>
        <begin position="890"/>
        <end position="903"/>
    </location>
</feature>
<dbReference type="Pfam" id="PF00912">
    <property type="entry name" value="Transgly"/>
    <property type="match status" value="1"/>
</dbReference>
<proteinExistence type="inferred from homology"/>
<evidence type="ECO:0000313" key="18">
    <source>
        <dbReference type="EMBL" id="XDQ54562.1"/>
    </source>
</evidence>
<comment type="catalytic activity">
    <reaction evidence="12">
        <text>Preferential cleavage: (Ac)2-L-Lys-D-Ala-|-D-Ala. Also transpeptidation of peptidyl-alanyl moieties that are N-acyl substituents of D-alanine.</text>
        <dbReference type="EC" id="3.4.16.4"/>
    </reaction>
</comment>
<evidence type="ECO:0000259" key="17">
    <source>
        <dbReference type="Pfam" id="PF00912"/>
    </source>
</evidence>
<dbReference type="GO" id="GO:0030288">
    <property type="term" value="C:outer membrane-bounded periplasmic space"/>
    <property type="evidence" value="ECO:0007669"/>
    <property type="project" value="TreeGrafter"/>
</dbReference>
<evidence type="ECO:0000256" key="7">
    <source>
        <dbReference type="ARBA" id="ARBA00022801"/>
    </source>
</evidence>
<feature type="region of interest" description="Disordered" evidence="14">
    <location>
        <begin position="794"/>
        <end position="903"/>
    </location>
</feature>
<dbReference type="SUPFAM" id="SSF56601">
    <property type="entry name" value="beta-lactamase/transpeptidase-like"/>
    <property type="match status" value="1"/>
</dbReference>
<dbReference type="InterPro" id="IPR012338">
    <property type="entry name" value="Beta-lactam/transpept-like"/>
</dbReference>
<dbReference type="GO" id="GO:0008955">
    <property type="term" value="F:peptidoglycan glycosyltransferase activity"/>
    <property type="evidence" value="ECO:0007669"/>
    <property type="project" value="UniProtKB-EC"/>
</dbReference>
<name>A0AB39RKC9_9ACTN</name>
<feature type="region of interest" description="Disordered" evidence="14">
    <location>
        <begin position="1"/>
        <end position="111"/>
    </location>
</feature>
<feature type="compositionally biased region" description="Low complexity" evidence="14">
    <location>
        <begin position="875"/>
        <end position="889"/>
    </location>
</feature>
<feature type="compositionally biased region" description="Gly residues" evidence="14">
    <location>
        <begin position="79"/>
        <end position="91"/>
    </location>
</feature>
<feature type="compositionally biased region" description="Gly residues" evidence="14">
    <location>
        <begin position="858"/>
        <end position="874"/>
    </location>
</feature>
<keyword evidence="4" id="KW-0645">Protease</keyword>
<evidence type="ECO:0000256" key="15">
    <source>
        <dbReference type="SAM" id="Phobius"/>
    </source>
</evidence>
<evidence type="ECO:0000256" key="12">
    <source>
        <dbReference type="ARBA" id="ARBA00034000"/>
    </source>
</evidence>
<organism evidence="18">
    <name type="scientific">Streptomyces sp. R41</name>
    <dbReference type="NCBI Taxonomy" id="3238632"/>
    <lineage>
        <taxon>Bacteria</taxon>
        <taxon>Bacillati</taxon>
        <taxon>Actinomycetota</taxon>
        <taxon>Actinomycetes</taxon>
        <taxon>Kitasatosporales</taxon>
        <taxon>Streptomycetaceae</taxon>
        <taxon>Streptomyces</taxon>
    </lineage>
</organism>
<keyword evidence="15" id="KW-0812">Transmembrane</keyword>
<evidence type="ECO:0000256" key="13">
    <source>
        <dbReference type="ARBA" id="ARBA00049902"/>
    </source>
</evidence>
<keyword evidence="8" id="KW-0133">Cell shape</keyword>
<comment type="similarity">
    <text evidence="1">In the C-terminal section; belongs to the transpeptidase family.</text>
</comment>
<dbReference type="GO" id="GO:0008360">
    <property type="term" value="P:regulation of cell shape"/>
    <property type="evidence" value="ECO:0007669"/>
    <property type="project" value="UniProtKB-KW"/>
</dbReference>
<sequence length="903" mass="96207">MSEHRRKLPQPQEGGRAAARRGQPGASSGRRAAPRGATGSPSDSYGSGGEERPYGGRAEARRAAQRSSGGSRRRAADGAGRGGAGGGRRGGPPGPNGPGRGRGRASGPAKKRFIDYPRAGKYGAARWVPSWKLVTGVFIGFFGSLVAIAGVAYAMVGVPDLAKTAKAQNNVYYWANNKPMVATGGETNRQIISYAQIPKEMRYAVMSAENKTFETDSGIDPMGIARAFVNMAKGGQTQGGSTITQQYVKNAMLDDQSQTISRKFKELFVSIKVGASVPKEDIMAGYLNSAYYGRNAYGIQAAARAYFNKDATNLSPSECAFLAAVLKGATYYDPAGAQSIDPVNATPQANRKRAEARWKWILDEEVKDKRLTAAERSKYTTFPTVQPPRSNVALSGQIGYLVDLANSYLINNSDKTGITADKLQQGGYEIHTTFDKTKVDALQSAVKKVQKANIKPKLRPKTDKYVQFGGASVDPDTGAIKAIYGGEDATKHFTNNADQTGAQVGSTFKPFVLAAAMSWGARDPDGDPVQAQDERTIVSPKSLYSGKNELKIKDYDGTDWKDDKGKEWLQKNDGEQSYNPPSYKIDLREAMRESVNSAYVQLGMDVGLDKVKDAVLSAGIKESSLASANYPSFSLGTSSPSAIRMAGAYATFAASGKQRDPYSVDKVTDKDGTVFQHTDIEKTKIAFTEQVADNVTDVLKTVVEKGTGTNAQLTGREVAGKTGTTDGNKSAWFVGYTPQLSTAIGMYRMDDDETKKNREFLQMYGTGGEKTIHGASFPSQIWRDYMEQALKDQPVKDFPTPEPIGEVLNDTPSPSVTPSPTESATESATPTPTPSESLTSPSPSVSETCKKWDLNCGSTGGTDTGGTDTGGTDGGVSATPTETTTTGNSRGNGNGGIFGGPNG</sequence>
<keyword evidence="11" id="KW-0961">Cell wall biogenesis/degradation</keyword>
<dbReference type="InterPro" id="IPR050396">
    <property type="entry name" value="Glycosyltr_51/Transpeptidase"/>
</dbReference>
<keyword evidence="15" id="KW-1133">Transmembrane helix</keyword>
<keyword evidence="7" id="KW-0378">Hydrolase</keyword>
<dbReference type="EC" id="2.4.-.-" evidence="18"/>
<feature type="transmembrane region" description="Helical" evidence="15">
    <location>
        <begin position="133"/>
        <end position="156"/>
    </location>
</feature>
<evidence type="ECO:0000256" key="2">
    <source>
        <dbReference type="ARBA" id="ARBA00007739"/>
    </source>
</evidence>
<dbReference type="FunFam" id="1.10.3810.10:FF:000001">
    <property type="entry name" value="Penicillin-binding protein 1A"/>
    <property type="match status" value="1"/>
</dbReference>
<evidence type="ECO:0000256" key="10">
    <source>
        <dbReference type="ARBA" id="ARBA00023268"/>
    </source>
</evidence>
<comment type="similarity">
    <text evidence="2">In the N-terminal section; belongs to the glycosyltransferase 51 family.</text>
</comment>
<dbReference type="GO" id="GO:0071555">
    <property type="term" value="P:cell wall organization"/>
    <property type="evidence" value="ECO:0007669"/>
    <property type="project" value="UniProtKB-KW"/>
</dbReference>
<dbReference type="AlphaFoldDB" id="A0AB39RKC9"/>
<comment type="catalytic activity">
    <reaction evidence="13">
        <text>[GlcNAc-(1-&gt;4)-Mur2Ac(oyl-L-Ala-gamma-D-Glu-L-Lys-D-Ala-D-Ala)](n)-di-trans,octa-cis-undecaprenyl diphosphate + beta-D-GlcNAc-(1-&gt;4)-Mur2Ac(oyl-L-Ala-gamma-D-Glu-L-Lys-D-Ala-D-Ala)-di-trans,octa-cis-undecaprenyl diphosphate = [GlcNAc-(1-&gt;4)-Mur2Ac(oyl-L-Ala-gamma-D-Glu-L-Lys-D-Ala-D-Ala)](n+1)-di-trans,octa-cis-undecaprenyl diphosphate + di-trans,octa-cis-undecaprenyl diphosphate + H(+)</text>
        <dbReference type="Rhea" id="RHEA:23708"/>
        <dbReference type="Rhea" id="RHEA-COMP:9602"/>
        <dbReference type="Rhea" id="RHEA-COMP:9603"/>
        <dbReference type="ChEBI" id="CHEBI:15378"/>
        <dbReference type="ChEBI" id="CHEBI:58405"/>
        <dbReference type="ChEBI" id="CHEBI:60033"/>
        <dbReference type="ChEBI" id="CHEBI:78435"/>
        <dbReference type="EC" id="2.4.99.28"/>
    </reaction>
</comment>
<dbReference type="RefSeq" id="WP_369247770.1">
    <property type="nucleotide sequence ID" value="NZ_CP163443.1"/>
</dbReference>
<dbReference type="InterPro" id="IPR001460">
    <property type="entry name" value="PCN-bd_Tpept"/>
</dbReference>
<dbReference type="Gene3D" id="1.10.3810.10">
    <property type="entry name" value="Biosynthetic peptidoglycan transglycosylase-like"/>
    <property type="match status" value="1"/>
</dbReference>
<keyword evidence="10" id="KW-0511">Multifunctional enzyme</keyword>
<keyword evidence="3" id="KW-0121">Carboxypeptidase</keyword>
<protein>
    <submittedName>
        <fullName evidence="18">Transglycosylase domain-containing protein</fullName>
        <ecNumber evidence="18">2.4.-.-</ecNumber>
    </submittedName>
</protein>